<accession>A0A0H5B8D1</accession>
<evidence type="ECO:0000313" key="3">
    <source>
        <dbReference type="EMBL" id="CUU44204.1"/>
    </source>
</evidence>
<organism evidence="3 4">
    <name type="scientific">Blastochloris viridis</name>
    <name type="common">Rhodopseudomonas viridis</name>
    <dbReference type="NCBI Taxonomy" id="1079"/>
    <lineage>
        <taxon>Bacteria</taxon>
        <taxon>Pseudomonadati</taxon>
        <taxon>Pseudomonadota</taxon>
        <taxon>Alphaproteobacteria</taxon>
        <taxon>Hyphomicrobiales</taxon>
        <taxon>Blastochloridaceae</taxon>
        <taxon>Blastochloris</taxon>
    </lineage>
</organism>
<feature type="transmembrane region" description="Helical" evidence="1">
    <location>
        <begin position="14"/>
        <end position="35"/>
    </location>
</feature>
<sequence length="77" mass="8012">MNGNLIASSKDTDLRIGVVAALTLAIIVTLTAVLSHDQQGSTAPRTSITLSASAPEIVRPAAKEIVQHMEDGESTVE</sequence>
<evidence type="ECO:0000256" key="1">
    <source>
        <dbReference type="SAM" id="Phobius"/>
    </source>
</evidence>
<reference evidence="2" key="1">
    <citation type="journal article" date="2015" name="Genome Announc.">
        <title>Complete Genome Sequence of the Bacteriochlorophyll b-Producing Photosynthetic Bacterium Blastochloris viridis.</title>
        <authorList>
            <person name="Tsukatani Y."/>
            <person name="Hirose Y."/>
            <person name="Harada J."/>
            <person name="Misawa N."/>
            <person name="Mori K."/>
            <person name="Inoue K."/>
            <person name="Tamiaki H."/>
        </authorList>
    </citation>
    <scope>NUCLEOTIDE SEQUENCE [LARGE SCALE GENOMIC DNA]</scope>
    <source>
        <strain evidence="2">DSM 133</strain>
    </source>
</reference>
<reference evidence="4" key="3">
    <citation type="journal article" date="2016" name="Genome Announc.">
        <title>Revised genome sequence of the purple photosynthetic bacterium Blastochloris viridis.</title>
        <authorList>
            <person name="Liu L.N."/>
            <person name="Faulkner M."/>
            <person name="Liu X."/>
            <person name="Huang F."/>
            <person name="Darby A.C."/>
            <person name="Hall N."/>
        </authorList>
    </citation>
    <scope>NUCLEOTIDE SEQUENCE [LARGE SCALE GENOMIC DNA]</scope>
    <source>
        <strain evidence="4">ATCC 19567 / DSM 133 / F</strain>
    </source>
</reference>
<name>A0A0H5B8D1_BLAVI</name>
<dbReference type="AlphaFoldDB" id="A0A0H5B8D1"/>
<dbReference type="Proteomes" id="UP000065734">
    <property type="component" value="Chromosome I"/>
</dbReference>
<dbReference type="OrthoDB" id="10000782at2"/>
<evidence type="ECO:0000313" key="2">
    <source>
        <dbReference type="EMBL" id="BAR98452.1"/>
    </source>
</evidence>
<keyword evidence="4" id="KW-1185">Reference proteome</keyword>
<proteinExistence type="predicted"/>
<evidence type="ECO:0000313" key="4">
    <source>
        <dbReference type="Proteomes" id="UP000065734"/>
    </source>
</evidence>
<keyword evidence="1" id="KW-0812">Transmembrane</keyword>
<dbReference type="EMBL" id="AP014854">
    <property type="protein sequence ID" value="BAR98452.1"/>
    <property type="molecule type" value="Genomic_DNA"/>
</dbReference>
<keyword evidence="1" id="KW-0472">Membrane</keyword>
<dbReference type="KEGG" id="bvr:BVIR_484"/>
<gene>
    <name evidence="2" type="ORF">BV133_859</name>
    <name evidence="3" type="ORF">BVIRIDIS_32510</name>
</gene>
<dbReference type="EMBL" id="LN907867">
    <property type="protein sequence ID" value="CUU44204.1"/>
    <property type="molecule type" value="Genomic_DNA"/>
</dbReference>
<protein>
    <submittedName>
        <fullName evidence="3">Uncharacterized protein</fullName>
    </submittedName>
</protein>
<reference evidence="3" key="2">
    <citation type="submission" date="2015-11" db="EMBL/GenBank/DDBJ databases">
        <authorList>
            <person name="Zhang Y."/>
            <person name="Guo Z."/>
        </authorList>
    </citation>
    <scope>NUCLEOTIDE SEQUENCE</scope>
    <source>
        <strain evidence="3">1</strain>
    </source>
</reference>
<keyword evidence="1" id="KW-1133">Transmembrane helix</keyword>
<dbReference type="RefSeq" id="WP_055036269.1">
    <property type="nucleotide sequence ID" value="NZ_AP014854.2"/>
</dbReference>